<accession>A0A2U1SXL3</accession>
<dbReference type="Proteomes" id="UP000244978">
    <property type="component" value="Unassembled WGS sequence"/>
</dbReference>
<dbReference type="EMBL" id="QEEX01000002">
    <property type="protein sequence ID" value="PWB96283.1"/>
    <property type="molecule type" value="Genomic_DNA"/>
</dbReference>
<keyword evidence="5" id="KW-1185">Reference proteome</keyword>
<comment type="caution">
    <text evidence="4">The sequence shown here is derived from an EMBL/GenBank/DDBJ whole genome shotgun (WGS) entry which is preliminary data.</text>
</comment>
<feature type="region of interest" description="Disordered" evidence="1">
    <location>
        <begin position="1"/>
        <end position="73"/>
    </location>
</feature>
<dbReference type="InterPro" id="IPR011528">
    <property type="entry name" value="NERD"/>
</dbReference>
<evidence type="ECO:0000313" key="5">
    <source>
        <dbReference type="Proteomes" id="UP000244978"/>
    </source>
</evidence>
<keyword evidence="2" id="KW-1133">Transmembrane helix</keyword>
<name>A0A2U1SXL3_9MICO</name>
<dbReference type="PROSITE" id="PS50965">
    <property type="entry name" value="NERD"/>
    <property type="match status" value="1"/>
</dbReference>
<feature type="domain" description="NERD" evidence="3">
    <location>
        <begin position="91"/>
        <end position="204"/>
    </location>
</feature>
<feature type="transmembrane region" description="Helical" evidence="2">
    <location>
        <begin position="283"/>
        <end position="304"/>
    </location>
</feature>
<evidence type="ECO:0000313" key="4">
    <source>
        <dbReference type="EMBL" id="PWB96283.1"/>
    </source>
</evidence>
<keyword evidence="2" id="KW-0812">Transmembrane</keyword>
<organism evidence="4 5">
    <name type="scientific">Homoserinimonas hongtaonis</name>
    <dbReference type="NCBI Taxonomy" id="2079791"/>
    <lineage>
        <taxon>Bacteria</taxon>
        <taxon>Bacillati</taxon>
        <taxon>Actinomycetota</taxon>
        <taxon>Actinomycetes</taxon>
        <taxon>Micrococcales</taxon>
        <taxon>Microbacteriaceae</taxon>
        <taxon>Homoserinimonas</taxon>
    </lineage>
</organism>
<dbReference type="Pfam" id="PF08378">
    <property type="entry name" value="NERD"/>
    <property type="match status" value="1"/>
</dbReference>
<evidence type="ECO:0000259" key="3">
    <source>
        <dbReference type="PROSITE" id="PS50965"/>
    </source>
</evidence>
<evidence type="ECO:0000256" key="2">
    <source>
        <dbReference type="SAM" id="Phobius"/>
    </source>
</evidence>
<protein>
    <submittedName>
        <fullName evidence="4">NERD domain-containing protein</fullName>
    </submittedName>
</protein>
<sequence>MEGGAYRQNAYPTTTPTPRGRVGGPAPAGESISMNPNLHFDEVPPDDPAPDKRRSATSEFLRAQGEAPQRTPIQKIFGRSPLTVHSRSWLWAALGEVEVARALARLADGWKVVHSVPIRDAESQSCVDHLVIGPGGVYAVRAASFSGQDVWVSERSLIVAGHRLPHLRQVTLAVGQAETALSAAVDFPVSVIGVIAVVEPESITVTGRPRDVDVVASSQLTRWISRRPVILGPLQIRMMVDAATTESTWQAHPFSSPESVALVESFESIRRELVAARMVRRMWAAGGAVALAGGAVSLAIAIIMGN</sequence>
<evidence type="ECO:0000256" key="1">
    <source>
        <dbReference type="SAM" id="MobiDB-lite"/>
    </source>
</evidence>
<dbReference type="AlphaFoldDB" id="A0A2U1SXL3"/>
<dbReference type="KEGG" id="salc:C2138_04375"/>
<proteinExistence type="predicted"/>
<reference evidence="5" key="1">
    <citation type="submission" date="2018-04" db="EMBL/GenBank/DDBJ databases">
        <authorList>
            <person name="Liu S."/>
            <person name="Wang Z."/>
            <person name="Li J."/>
        </authorList>
    </citation>
    <scope>NUCLEOTIDE SEQUENCE [LARGE SCALE GENOMIC DNA]</scope>
    <source>
        <strain evidence="5">S1194</strain>
    </source>
</reference>
<keyword evidence="2" id="KW-0472">Membrane</keyword>
<feature type="compositionally biased region" description="Low complexity" evidence="1">
    <location>
        <begin position="12"/>
        <end position="29"/>
    </location>
</feature>
<gene>
    <name evidence="4" type="ORF">DF220_13085</name>
</gene>